<dbReference type="EMBL" id="KZ293417">
    <property type="protein sequence ID" value="PBK75414.1"/>
    <property type="molecule type" value="Genomic_DNA"/>
</dbReference>
<organism evidence="4 5">
    <name type="scientific">Armillaria solidipes</name>
    <dbReference type="NCBI Taxonomy" id="1076256"/>
    <lineage>
        <taxon>Eukaryota</taxon>
        <taxon>Fungi</taxon>
        <taxon>Dikarya</taxon>
        <taxon>Basidiomycota</taxon>
        <taxon>Agaricomycotina</taxon>
        <taxon>Agaricomycetes</taxon>
        <taxon>Agaricomycetidae</taxon>
        <taxon>Agaricales</taxon>
        <taxon>Marasmiineae</taxon>
        <taxon>Physalacriaceae</taxon>
        <taxon>Armillaria</taxon>
    </lineage>
</organism>
<gene>
    <name evidence="4" type="ORF">ARMSODRAFT_876895</name>
</gene>
<dbReference type="STRING" id="1076256.A0A2H3C291"/>
<dbReference type="PANTHER" id="PTHR10769:SF3">
    <property type="entry name" value="SMALL RIBOSOMAL SUBUNIT PROTEIN ES28"/>
    <property type="match status" value="1"/>
</dbReference>
<comment type="similarity">
    <text evidence="1">Belongs to the eukaryotic ribosomal protein eS28 family.</text>
</comment>
<evidence type="ECO:0008006" key="6">
    <source>
        <dbReference type="Google" id="ProtNLM"/>
    </source>
</evidence>
<proteinExistence type="inferred from homology"/>
<feature type="non-terminal residue" evidence="4">
    <location>
        <position position="1"/>
    </location>
</feature>
<accession>A0A2H3C291</accession>
<dbReference type="AlphaFoldDB" id="A0A2H3C291"/>
<dbReference type="SUPFAM" id="SSF50249">
    <property type="entry name" value="Nucleic acid-binding proteins"/>
    <property type="match status" value="1"/>
</dbReference>
<dbReference type="GO" id="GO:0003735">
    <property type="term" value="F:structural constituent of ribosome"/>
    <property type="evidence" value="ECO:0007669"/>
    <property type="project" value="InterPro"/>
</dbReference>
<dbReference type="PANTHER" id="PTHR10769">
    <property type="entry name" value="40S RIBOSOMAL PROTEIN S28"/>
    <property type="match status" value="1"/>
</dbReference>
<evidence type="ECO:0000256" key="2">
    <source>
        <dbReference type="ARBA" id="ARBA00022980"/>
    </source>
</evidence>
<evidence type="ECO:0000256" key="3">
    <source>
        <dbReference type="ARBA" id="ARBA00023274"/>
    </source>
</evidence>
<dbReference type="Proteomes" id="UP000218334">
    <property type="component" value="Unassembled WGS sequence"/>
</dbReference>
<sequence>QDSSKAPVKLAKVIKVLGRTGSRGGVTQVRVEFMDDTSRSIIRNVKGPVREQDILALLESEREARYVSFFAKYSFTYFPAVVCVDCTHLLCFLSCNPRVTASSVISKIYSCVS</sequence>
<name>A0A2H3C291_9AGAR</name>
<dbReference type="InterPro" id="IPR000289">
    <property type="entry name" value="Ribosomal_eS28"/>
</dbReference>
<keyword evidence="2" id="KW-0689">Ribosomal protein</keyword>
<protein>
    <recommendedName>
        <fullName evidence="6">Ribosomal protein S28e</fullName>
    </recommendedName>
</protein>
<dbReference type="GO" id="GO:0006412">
    <property type="term" value="P:translation"/>
    <property type="evidence" value="ECO:0007669"/>
    <property type="project" value="InterPro"/>
</dbReference>
<evidence type="ECO:0000313" key="4">
    <source>
        <dbReference type="EMBL" id="PBK75414.1"/>
    </source>
</evidence>
<evidence type="ECO:0000313" key="5">
    <source>
        <dbReference type="Proteomes" id="UP000218334"/>
    </source>
</evidence>
<reference evidence="5" key="1">
    <citation type="journal article" date="2017" name="Nat. Ecol. Evol.">
        <title>Genome expansion and lineage-specific genetic innovations in the forest pathogenic fungi Armillaria.</title>
        <authorList>
            <person name="Sipos G."/>
            <person name="Prasanna A.N."/>
            <person name="Walter M.C."/>
            <person name="O'Connor E."/>
            <person name="Balint B."/>
            <person name="Krizsan K."/>
            <person name="Kiss B."/>
            <person name="Hess J."/>
            <person name="Varga T."/>
            <person name="Slot J."/>
            <person name="Riley R."/>
            <person name="Boka B."/>
            <person name="Rigling D."/>
            <person name="Barry K."/>
            <person name="Lee J."/>
            <person name="Mihaltcheva S."/>
            <person name="LaButti K."/>
            <person name="Lipzen A."/>
            <person name="Waldron R."/>
            <person name="Moloney N.M."/>
            <person name="Sperisen C."/>
            <person name="Kredics L."/>
            <person name="Vagvoelgyi C."/>
            <person name="Patrignani A."/>
            <person name="Fitzpatrick D."/>
            <person name="Nagy I."/>
            <person name="Doyle S."/>
            <person name="Anderson J.B."/>
            <person name="Grigoriev I.V."/>
            <person name="Gueldener U."/>
            <person name="Muensterkoetter M."/>
            <person name="Nagy L.G."/>
        </authorList>
    </citation>
    <scope>NUCLEOTIDE SEQUENCE [LARGE SCALE GENOMIC DNA]</scope>
    <source>
        <strain evidence="5">28-4</strain>
    </source>
</reference>
<dbReference type="InterPro" id="IPR012340">
    <property type="entry name" value="NA-bd_OB-fold"/>
</dbReference>
<dbReference type="CDD" id="cd04457">
    <property type="entry name" value="S1_S28E"/>
    <property type="match status" value="1"/>
</dbReference>
<dbReference type="Pfam" id="PF01200">
    <property type="entry name" value="Ribosomal_S28e"/>
    <property type="match status" value="1"/>
</dbReference>
<keyword evidence="3" id="KW-0687">Ribonucleoprotein</keyword>
<dbReference type="FunFam" id="2.40.50.140:FF:000025">
    <property type="entry name" value="40S ribosomal protein S28"/>
    <property type="match status" value="1"/>
</dbReference>
<dbReference type="GO" id="GO:0000028">
    <property type="term" value="P:ribosomal small subunit assembly"/>
    <property type="evidence" value="ECO:0007669"/>
    <property type="project" value="TreeGrafter"/>
</dbReference>
<dbReference type="GO" id="GO:0022627">
    <property type="term" value="C:cytosolic small ribosomal subunit"/>
    <property type="evidence" value="ECO:0007669"/>
    <property type="project" value="TreeGrafter"/>
</dbReference>
<dbReference type="GO" id="GO:0030490">
    <property type="term" value="P:maturation of SSU-rRNA"/>
    <property type="evidence" value="ECO:0007669"/>
    <property type="project" value="TreeGrafter"/>
</dbReference>
<evidence type="ECO:0000256" key="1">
    <source>
        <dbReference type="ARBA" id="ARBA00005943"/>
    </source>
</evidence>
<dbReference type="Gene3D" id="2.40.50.140">
    <property type="entry name" value="Nucleic acid-binding proteins"/>
    <property type="match status" value="1"/>
</dbReference>
<keyword evidence="5" id="KW-1185">Reference proteome</keyword>